<name>A0A9D2P0B0_9FIRM</name>
<accession>A0A9D2P0B0</accession>
<organism evidence="1 2">
    <name type="scientific">Candidatus Intestinimonas pullistercoris</name>
    <dbReference type="NCBI Taxonomy" id="2838623"/>
    <lineage>
        <taxon>Bacteria</taxon>
        <taxon>Bacillati</taxon>
        <taxon>Bacillota</taxon>
        <taxon>Clostridia</taxon>
        <taxon>Eubacteriales</taxon>
        <taxon>Intestinimonas</taxon>
    </lineage>
</organism>
<proteinExistence type="predicted"/>
<dbReference type="Gene3D" id="3.30.559.10">
    <property type="entry name" value="Chloramphenicol acetyltransferase-like domain"/>
    <property type="match status" value="1"/>
</dbReference>
<gene>
    <name evidence="1" type="ORF">H9701_09280</name>
</gene>
<dbReference type="AlphaFoldDB" id="A0A9D2P0B0"/>
<evidence type="ECO:0000313" key="2">
    <source>
        <dbReference type="Proteomes" id="UP000823882"/>
    </source>
</evidence>
<reference evidence="1" key="1">
    <citation type="journal article" date="2021" name="PeerJ">
        <title>Extensive microbial diversity within the chicken gut microbiome revealed by metagenomics and culture.</title>
        <authorList>
            <person name="Gilroy R."/>
            <person name="Ravi A."/>
            <person name="Getino M."/>
            <person name="Pursley I."/>
            <person name="Horton D.L."/>
            <person name="Alikhan N.F."/>
            <person name="Baker D."/>
            <person name="Gharbi K."/>
            <person name="Hall N."/>
            <person name="Watson M."/>
            <person name="Adriaenssens E.M."/>
            <person name="Foster-Nyarko E."/>
            <person name="Jarju S."/>
            <person name="Secka A."/>
            <person name="Antonio M."/>
            <person name="Oren A."/>
            <person name="Chaudhuri R.R."/>
            <person name="La Ragione R."/>
            <person name="Hildebrand F."/>
            <person name="Pallen M.J."/>
        </authorList>
    </citation>
    <scope>NUCLEOTIDE SEQUENCE</scope>
    <source>
        <strain evidence="1">CHK186-1790</strain>
    </source>
</reference>
<dbReference type="EMBL" id="DWWJ01000168">
    <property type="protein sequence ID" value="HJC41725.1"/>
    <property type="molecule type" value="Genomic_DNA"/>
</dbReference>
<sequence>MAKPQRQKKAWYKLDNAAMMYSAIQSENYSAIYRFSAVMTELVDPEALQRAIDKTMPRFPTFRVRIKRGVFWYYFEPNDAPGPFVKEDMKNPCQPVRFREDDGWLIRFFYYGHRISLEVFHALADGAGALTFLRTLLAVYLRERGHAIPNTGEVLDITQPPPAEEGEDAYFRYAKSRVRRGMGERKAYQNTGTPEPFYTLNVTMGLLPLDRLREVAKGYGASVTEYLSAVLIASILARQRREGRRRELPVALAVPINLRPHFPSRTLRNFILTVRPTIDPELGDYSFPEIVAQVHHHMRLHITRQEMQAVITRNVALQKNKLLQLVPAPLKNLSMAVSYRLVGCRPYSTTYTNPGAFSVPPEMAPYIQRMEVILGQSYTPRANCASISYGNTMEITFAGTVKETDVERDFFRHLVQEGIPVKVISNREE</sequence>
<dbReference type="Gene3D" id="3.30.559.30">
    <property type="entry name" value="Nonribosomal peptide synthetase, condensation domain"/>
    <property type="match status" value="1"/>
</dbReference>
<dbReference type="Proteomes" id="UP000823882">
    <property type="component" value="Unassembled WGS sequence"/>
</dbReference>
<dbReference type="SUPFAM" id="SSF52777">
    <property type="entry name" value="CoA-dependent acyltransferases"/>
    <property type="match status" value="1"/>
</dbReference>
<protein>
    <recommendedName>
        <fullName evidence="3">Alcohol acetyltransferase</fullName>
    </recommendedName>
</protein>
<dbReference type="InterPro" id="IPR023213">
    <property type="entry name" value="CAT-like_dom_sf"/>
</dbReference>
<evidence type="ECO:0008006" key="3">
    <source>
        <dbReference type="Google" id="ProtNLM"/>
    </source>
</evidence>
<evidence type="ECO:0000313" key="1">
    <source>
        <dbReference type="EMBL" id="HJC41725.1"/>
    </source>
</evidence>
<comment type="caution">
    <text evidence="1">The sequence shown here is derived from an EMBL/GenBank/DDBJ whole genome shotgun (WGS) entry which is preliminary data.</text>
</comment>
<reference evidence="1" key="2">
    <citation type="submission" date="2021-04" db="EMBL/GenBank/DDBJ databases">
        <authorList>
            <person name="Gilroy R."/>
        </authorList>
    </citation>
    <scope>NUCLEOTIDE SEQUENCE</scope>
    <source>
        <strain evidence="1">CHK186-1790</strain>
    </source>
</reference>